<organism evidence="2 3">
    <name type="scientific">Liquidambar formosana</name>
    <name type="common">Formosan gum</name>
    <dbReference type="NCBI Taxonomy" id="63359"/>
    <lineage>
        <taxon>Eukaryota</taxon>
        <taxon>Viridiplantae</taxon>
        <taxon>Streptophyta</taxon>
        <taxon>Embryophyta</taxon>
        <taxon>Tracheophyta</taxon>
        <taxon>Spermatophyta</taxon>
        <taxon>Magnoliopsida</taxon>
        <taxon>eudicotyledons</taxon>
        <taxon>Gunneridae</taxon>
        <taxon>Pentapetalae</taxon>
        <taxon>Saxifragales</taxon>
        <taxon>Altingiaceae</taxon>
        <taxon>Liquidambar</taxon>
    </lineage>
</organism>
<keyword evidence="3" id="KW-1185">Reference proteome</keyword>
<name>A0AAP0RK07_LIQFO</name>
<evidence type="ECO:0000256" key="1">
    <source>
        <dbReference type="SAM" id="MobiDB-lite"/>
    </source>
</evidence>
<protein>
    <submittedName>
        <fullName evidence="2">Uncharacterized protein</fullName>
    </submittedName>
</protein>
<dbReference type="Proteomes" id="UP001415857">
    <property type="component" value="Unassembled WGS sequence"/>
</dbReference>
<feature type="compositionally biased region" description="Basic and acidic residues" evidence="1">
    <location>
        <begin position="80"/>
        <end position="90"/>
    </location>
</feature>
<reference evidence="2 3" key="1">
    <citation type="journal article" date="2024" name="Plant J.">
        <title>Genome sequences and population genomics reveal climatic adaptation and genomic divergence between two closely related sweetgum species.</title>
        <authorList>
            <person name="Xu W.Q."/>
            <person name="Ren C.Q."/>
            <person name="Zhang X.Y."/>
            <person name="Comes H.P."/>
            <person name="Liu X.H."/>
            <person name="Li Y.G."/>
            <person name="Kettle C.J."/>
            <person name="Jalonen R."/>
            <person name="Gaisberger H."/>
            <person name="Ma Y.Z."/>
            <person name="Qiu Y.X."/>
        </authorList>
    </citation>
    <scope>NUCLEOTIDE SEQUENCE [LARGE SCALE GENOMIC DNA]</scope>
    <source>
        <strain evidence="2">Hangzhou</strain>
    </source>
</reference>
<comment type="caution">
    <text evidence="2">The sequence shown here is derived from an EMBL/GenBank/DDBJ whole genome shotgun (WGS) entry which is preliminary data.</text>
</comment>
<evidence type="ECO:0000313" key="3">
    <source>
        <dbReference type="Proteomes" id="UP001415857"/>
    </source>
</evidence>
<feature type="region of interest" description="Disordered" evidence="1">
    <location>
        <begin position="1"/>
        <end position="104"/>
    </location>
</feature>
<feature type="compositionally biased region" description="Low complexity" evidence="1">
    <location>
        <begin position="66"/>
        <end position="78"/>
    </location>
</feature>
<feature type="compositionally biased region" description="Low complexity" evidence="1">
    <location>
        <begin position="17"/>
        <end position="59"/>
    </location>
</feature>
<accession>A0AAP0RK07</accession>
<sequence>MCALSELQHPPWPPPETTTTTISTSTKRRTPALSPQPATPPSSSSVSFASPPSYSLFLSPDPPSKPLLKTTRTSNSKRTTVRERRSHTDRAITPMERGSTIRRTDPHDTMTLARKFSRDGIAFRLINPTV</sequence>
<gene>
    <name evidence="2" type="ORF">L1049_028196</name>
</gene>
<dbReference type="AlphaFoldDB" id="A0AAP0RK07"/>
<dbReference type="EMBL" id="JBBPBK010000009">
    <property type="protein sequence ID" value="KAK9278623.1"/>
    <property type="molecule type" value="Genomic_DNA"/>
</dbReference>
<evidence type="ECO:0000313" key="2">
    <source>
        <dbReference type="EMBL" id="KAK9278623.1"/>
    </source>
</evidence>
<proteinExistence type="predicted"/>